<evidence type="ECO:0000313" key="3">
    <source>
        <dbReference type="EMBL" id="ORY47255.1"/>
    </source>
</evidence>
<dbReference type="STRING" id="329046.A0A1Y2CLN8"/>
<reference evidence="3 4" key="1">
    <citation type="submission" date="2016-07" db="EMBL/GenBank/DDBJ databases">
        <title>Pervasive Adenine N6-methylation of Active Genes in Fungi.</title>
        <authorList>
            <consortium name="DOE Joint Genome Institute"/>
            <person name="Mondo S.J."/>
            <person name="Dannebaum R.O."/>
            <person name="Kuo R.C."/>
            <person name="Labutti K."/>
            <person name="Haridas S."/>
            <person name="Kuo A."/>
            <person name="Salamov A."/>
            <person name="Ahrendt S.R."/>
            <person name="Lipzen A."/>
            <person name="Sullivan W."/>
            <person name="Andreopoulos W.B."/>
            <person name="Clum A."/>
            <person name="Lindquist E."/>
            <person name="Daum C."/>
            <person name="Ramamoorthy G.K."/>
            <person name="Gryganskyi A."/>
            <person name="Culley D."/>
            <person name="Magnuson J.K."/>
            <person name="James T.Y."/>
            <person name="O'Malley M.A."/>
            <person name="Stajich J.E."/>
            <person name="Spatafora J.W."/>
            <person name="Visel A."/>
            <person name="Grigoriev I.V."/>
        </authorList>
    </citation>
    <scope>NUCLEOTIDE SEQUENCE [LARGE SCALE GENOMIC DNA]</scope>
    <source>
        <strain evidence="3 4">JEL800</strain>
    </source>
</reference>
<dbReference type="InterPro" id="IPR049207">
    <property type="entry name" value="DUF4246_N"/>
</dbReference>
<feature type="domain" description="DUF4246" evidence="2">
    <location>
        <begin position="8"/>
        <end position="50"/>
    </location>
</feature>
<dbReference type="InterPro" id="IPR025340">
    <property type="entry name" value="DUF4246"/>
</dbReference>
<dbReference type="InterPro" id="IPR049192">
    <property type="entry name" value="DUF4246_C"/>
</dbReference>
<accession>A0A1Y2CLN8</accession>
<organism evidence="3 4">
    <name type="scientific">Rhizoclosmatium globosum</name>
    <dbReference type="NCBI Taxonomy" id="329046"/>
    <lineage>
        <taxon>Eukaryota</taxon>
        <taxon>Fungi</taxon>
        <taxon>Fungi incertae sedis</taxon>
        <taxon>Chytridiomycota</taxon>
        <taxon>Chytridiomycota incertae sedis</taxon>
        <taxon>Chytridiomycetes</taxon>
        <taxon>Chytridiales</taxon>
        <taxon>Chytriomycetaceae</taxon>
        <taxon>Rhizoclosmatium</taxon>
    </lineage>
</organism>
<keyword evidence="4" id="KW-1185">Reference proteome</keyword>
<dbReference type="PANTHER" id="PTHR33119:SF1">
    <property type="entry name" value="FE2OG DIOXYGENASE DOMAIN-CONTAINING PROTEIN"/>
    <property type="match status" value="1"/>
</dbReference>
<proteinExistence type="predicted"/>
<feature type="domain" description="DUF4246" evidence="1">
    <location>
        <begin position="121"/>
        <end position="529"/>
    </location>
</feature>
<name>A0A1Y2CLN8_9FUNG</name>
<comment type="caution">
    <text evidence="3">The sequence shown here is derived from an EMBL/GenBank/DDBJ whole genome shotgun (WGS) entry which is preliminary data.</text>
</comment>
<evidence type="ECO:0000259" key="2">
    <source>
        <dbReference type="Pfam" id="PF21666"/>
    </source>
</evidence>
<gene>
    <name evidence="3" type="ORF">BCR33DRAFT_764317</name>
</gene>
<evidence type="ECO:0000259" key="1">
    <source>
        <dbReference type="Pfam" id="PF14033"/>
    </source>
</evidence>
<dbReference type="Proteomes" id="UP000193642">
    <property type="component" value="Unassembled WGS sequence"/>
</dbReference>
<dbReference type="EMBL" id="MCGO01000014">
    <property type="protein sequence ID" value="ORY47255.1"/>
    <property type="molecule type" value="Genomic_DNA"/>
</dbReference>
<protein>
    <submittedName>
        <fullName evidence="3">Uncharacterized protein</fullName>
    </submittedName>
</protein>
<evidence type="ECO:0000313" key="4">
    <source>
        <dbReference type="Proteomes" id="UP000193642"/>
    </source>
</evidence>
<dbReference type="PANTHER" id="PTHR33119">
    <property type="entry name" value="IFI3P"/>
    <property type="match status" value="1"/>
</dbReference>
<dbReference type="Pfam" id="PF21666">
    <property type="entry name" value="DUF4246_N"/>
    <property type="match status" value="1"/>
</dbReference>
<dbReference type="OrthoDB" id="415532at2759"/>
<dbReference type="AlphaFoldDB" id="A0A1Y2CLN8"/>
<dbReference type="Pfam" id="PF14033">
    <property type="entry name" value="DUF4246"/>
    <property type="match status" value="1"/>
</dbReference>
<sequence length="592" mass="67686">MQDPVFRYKKLPIRTHRESLYLRVLNEILIKPEWWIKIKEEAVVDNWRQEARCGISALLLGNNGETGVGQANAGPEAVELERSADVEPTAVDADIDTEQQPIRHVTDSELEYIAANRLIVHKNGGTIVPTSSHGVFISDNVVPIQTISHLARYAAAIESESLKKNKWHEGSDEKVLNLIHPSDYCLVYRRSLKRGKLTQLIGSEPFQYTGITYGDVSEKFQWLPSEFKVNQDGGVEIRSYINNLNRRKHPEVQDAIKSIFESMVPMFERALGSFETQPTNRIKASLNNNDYQQDQYEWQFDEYLRHKHGVNVNLKDQSLREAAEDDNELDEFIDSLWESKRFRPIHVPGLPKSFEVPADSEAHCFNLAGRHLQVIVKMASIHLTPEKPSFTGGSWHLEGMENEAIAATGILYYAMDNITSSRLTFRNVHEHDEDVNFTYAQHDYVGLEKVFNFENASTNNVQICGQIEGRENRCVVFPNFLHHKVEDFELRDKTRPGHRKILAFFLVHPDFKVISTADVGIQQLDWAAEDLFRIGGFGSKLPMEIVRQIVVASGGCFSEKEANEMADLVMEERVNTPEEWYANVQHINLCEH</sequence>